<comment type="caution">
    <text evidence="1">The sequence shown here is derived from an EMBL/GenBank/DDBJ whole genome shotgun (WGS) entry which is preliminary data.</text>
</comment>
<reference evidence="1" key="1">
    <citation type="journal article" date="2021" name="New Phytol.">
        <title>Evolutionary innovations through gain and loss of genes in the ectomycorrhizal Boletales.</title>
        <authorList>
            <person name="Wu G."/>
            <person name="Miyauchi S."/>
            <person name="Morin E."/>
            <person name="Kuo A."/>
            <person name="Drula E."/>
            <person name="Varga T."/>
            <person name="Kohler A."/>
            <person name="Feng B."/>
            <person name="Cao Y."/>
            <person name="Lipzen A."/>
            <person name="Daum C."/>
            <person name="Hundley H."/>
            <person name="Pangilinan J."/>
            <person name="Johnson J."/>
            <person name="Barry K."/>
            <person name="LaButti K."/>
            <person name="Ng V."/>
            <person name="Ahrendt S."/>
            <person name="Min B."/>
            <person name="Choi I.G."/>
            <person name="Park H."/>
            <person name="Plett J.M."/>
            <person name="Magnuson J."/>
            <person name="Spatafora J.W."/>
            <person name="Nagy L.G."/>
            <person name="Henrissat B."/>
            <person name="Grigoriev I.V."/>
            <person name="Yang Z.L."/>
            <person name="Xu J."/>
            <person name="Martin F.M."/>
        </authorList>
    </citation>
    <scope>NUCLEOTIDE SEQUENCE</scope>
    <source>
        <strain evidence="1">KUC20120723A-06</strain>
    </source>
</reference>
<evidence type="ECO:0000313" key="1">
    <source>
        <dbReference type="EMBL" id="KAH7917140.1"/>
    </source>
</evidence>
<dbReference type="Proteomes" id="UP000790709">
    <property type="component" value="Unassembled WGS sequence"/>
</dbReference>
<sequence>MRERWRRIRPRRSRVPADVPRGASHPPDVQPTVPVSPELPTDPQTQTISNAQPSVPGRSWPRAIRERWERIRLRIYRVSTDLPDSSLPIPLHEHANAPASAEVCFGRKVRIDLISTHVT</sequence>
<evidence type="ECO:0000313" key="2">
    <source>
        <dbReference type="Proteomes" id="UP000790709"/>
    </source>
</evidence>
<organism evidence="1 2">
    <name type="scientific">Leucogyrophana mollusca</name>
    <dbReference type="NCBI Taxonomy" id="85980"/>
    <lineage>
        <taxon>Eukaryota</taxon>
        <taxon>Fungi</taxon>
        <taxon>Dikarya</taxon>
        <taxon>Basidiomycota</taxon>
        <taxon>Agaricomycotina</taxon>
        <taxon>Agaricomycetes</taxon>
        <taxon>Agaricomycetidae</taxon>
        <taxon>Boletales</taxon>
        <taxon>Boletales incertae sedis</taxon>
        <taxon>Leucogyrophana</taxon>
    </lineage>
</organism>
<dbReference type="EMBL" id="MU267240">
    <property type="protein sequence ID" value="KAH7917140.1"/>
    <property type="molecule type" value="Genomic_DNA"/>
</dbReference>
<gene>
    <name evidence="1" type="ORF">BV22DRAFT_940671</name>
</gene>
<protein>
    <submittedName>
        <fullName evidence="1">Uncharacterized protein</fullName>
    </submittedName>
</protein>
<proteinExistence type="predicted"/>
<accession>A0ACB8AUU6</accession>
<name>A0ACB8AUU6_9AGAM</name>
<keyword evidence="2" id="KW-1185">Reference proteome</keyword>